<keyword evidence="11" id="KW-1185">Reference proteome</keyword>
<protein>
    <recommendedName>
        <fullName evidence="12">Minor histocompatibility antigen H13</fullName>
    </recommendedName>
</protein>
<dbReference type="GO" id="GO:0042500">
    <property type="term" value="F:aspartic endopeptidase activity, intramembrane cleaving"/>
    <property type="evidence" value="ECO:0007669"/>
    <property type="project" value="InterPro"/>
</dbReference>
<evidence type="ECO:0000256" key="3">
    <source>
        <dbReference type="ARBA" id="ARBA00022692"/>
    </source>
</evidence>
<dbReference type="GO" id="GO:0033619">
    <property type="term" value="P:membrane protein proteolysis"/>
    <property type="evidence" value="ECO:0007669"/>
    <property type="project" value="TreeGrafter"/>
</dbReference>
<evidence type="ECO:0000256" key="7">
    <source>
        <dbReference type="ARBA" id="ARBA00023136"/>
    </source>
</evidence>
<dbReference type="Proteomes" id="UP001157974">
    <property type="component" value="Unassembled WGS sequence"/>
</dbReference>
<keyword evidence="5" id="KW-0256">Endoplasmic reticulum</keyword>
<dbReference type="GO" id="GO:0098554">
    <property type="term" value="C:cytoplasmic side of endoplasmic reticulum membrane"/>
    <property type="evidence" value="ECO:0007669"/>
    <property type="project" value="TreeGrafter"/>
</dbReference>
<dbReference type="InterPro" id="IPR006639">
    <property type="entry name" value="Preselin/SPP"/>
</dbReference>
<feature type="compositionally biased region" description="Basic and acidic residues" evidence="8">
    <location>
        <begin position="7"/>
        <end position="31"/>
    </location>
</feature>
<accession>A0AAV8UKR4</accession>
<feature type="transmembrane region" description="Helical" evidence="9">
    <location>
        <begin position="107"/>
        <end position="126"/>
    </location>
</feature>
<keyword evidence="7 9" id="KW-0472">Membrane</keyword>
<feature type="transmembrane region" description="Helical" evidence="9">
    <location>
        <begin position="361"/>
        <end position="379"/>
    </location>
</feature>
<evidence type="ECO:0000256" key="9">
    <source>
        <dbReference type="SAM" id="Phobius"/>
    </source>
</evidence>
<dbReference type="SMART" id="SM00730">
    <property type="entry name" value="PSN"/>
    <property type="match status" value="1"/>
</dbReference>
<dbReference type="AlphaFoldDB" id="A0AAV8UKR4"/>
<dbReference type="EMBL" id="JAMWBK010000008">
    <property type="protein sequence ID" value="KAJ8903078.1"/>
    <property type="molecule type" value="Genomic_DNA"/>
</dbReference>
<keyword evidence="6 9" id="KW-1133">Transmembrane helix</keyword>
<evidence type="ECO:0008006" key="12">
    <source>
        <dbReference type="Google" id="ProtNLM"/>
    </source>
</evidence>
<feature type="transmembrane region" description="Helical" evidence="9">
    <location>
        <begin position="292"/>
        <end position="313"/>
    </location>
</feature>
<dbReference type="PANTHER" id="PTHR12174">
    <property type="entry name" value="SIGNAL PEPTIDE PEPTIDASE"/>
    <property type="match status" value="1"/>
</dbReference>
<dbReference type="PANTHER" id="PTHR12174:SF23">
    <property type="entry name" value="MINOR HISTOCOMPATIBILITY ANTIGEN H13"/>
    <property type="match status" value="1"/>
</dbReference>
<dbReference type="GO" id="GO:0098553">
    <property type="term" value="C:lumenal side of endoplasmic reticulum membrane"/>
    <property type="evidence" value="ECO:0007669"/>
    <property type="project" value="TreeGrafter"/>
</dbReference>
<evidence type="ECO:0000256" key="6">
    <source>
        <dbReference type="ARBA" id="ARBA00022989"/>
    </source>
</evidence>
<keyword evidence="3 9" id="KW-0812">Transmembrane</keyword>
<evidence type="ECO:0000256" key="4">
    <source>
        <dbReference type="ARBA" id="ARBA00022801"/>
    </source>
</evidence>
<name>A0AAV8UKR4_9RHOD</name>
<evidence type="ECO:0000256" key="2">
    <source>
        <dbReference type="ARBA" id="ARBA00006859"/>
    </source>
</evidence>
<proteinExistence type="inferred from homology"/>
<comment type="subcellular location">
    <subcellularLocation>
        <location evidence="1">Endoplasmic reticulum membrane</location>
        <topology evidence="1">Multi-pass membrane protein</topology>
    </subcellularLocation>
</comment>
<dbReference type="InterPro" id="IPR007369">
    <property type="entry name" value="Peptidase_A22B_SPP"/>
</dbReference>
<keyword evidence="4" id="KW-0378">Hydrolase</keyword>
<dbReference type="GO" id="GO:0006465">
    <property type="term" value="P:signal peptide processing"/>
    <property type="evidence" value="ECO:0007669"/>
    <property type="project" value="TreeGrafter"/>
</dbReference>
<sequence>MSGVERGTVRKEEEQSVDVEKLGRLSVEEKASGNGTPPQSELELPAKSVGYAWPAFLVGGTAQILPIIGKTNFSDALYFFLVGASALYAGSKRNLTELPVDDLSPKQAFLAPIVSGVFLAGMYFLLRYTSIDVGQIFKYASVVFGGICLKETLDPIFFNLYTKVFPVQPVTKAVGEDGCEEDVEPWSSPKNVTTAVISAAISGTYLFGSGATTFMASNLIGFGLAVRCISLLKPKSLWSAAALLSGLLLYDVFFVFGTDVMVSVATSIEAPAKFLFPRETVPGATGVQSYPFAILGLGDVVVPGIFVAMMAFVDKELVFEDDREVCQVRNGPYFGSSMVAYVAGLFTCFVVNAVSHSPQPALLYLVPFLLGNALAVSAFRGELMKIVKFERQSQESLVDRMKKEEAE</sequence>
<comment type="caution">
    <text evidence="10">The sequence shown here is derived from an EMBL/GenBank/DDBJ whole genome shotgun (WGS) entry which is preliminary data.</text>
</comment>
<organism evidence="10 11">
    <name type="scientific">Rhodosorus marinus</name>
    <dbReference type="NCBI Taxonomy" id="101924"/>
    <lineage>
        <taxon>Eukaryota</taxon>
        <taxon>Rhodophyta</taxon>
        <taxon>Stylonematophyceae</taxon>
        <taxon>Stylonematales</taxon>
        <taxon>Stylonemataceae</taxon>
        <taxon>Rhodosorus</taxon>
    </lineage>
</organism>
<evidence type="ECO:0000256" key="5">
    <source>
        <dbReference type="ARBA" id="ARBA00022824"/>
    </source>
</evidence>
<evidence type="ECO:0000256" key="8">
    <source>
        <dbReference type="SAM" id="MobiDB-lite"/>
    </source>
</evidence>
<evidence type="ECO:0000256" key="1">
    <source>
        <dbReference type="ARBA" id="ARBA00004477"/>
    </source>
</evidence>
<reference evidence="10 11" key="1">
    <citation type="journal article" date="2023" name="Nat. Commun.">
        <title>Origin of minicircular mitochondrial genomes in red algae.</title>
        <authorList>
            <person name="Lee Y."/>
            <person name="Cho C.H."/>
            <person name="Lee Y.M."/>
            <person name="Park S.I."/>
            <person name="Yang J.H."/>
            <person name="West J.A."/>
            <person name="Bhattacharya D."/>
            <person name="Yoon H.S."/>
        </authorList>
    </citation>
    <scope>NUCLEOTIDE SEQUENCE [LARGE SCALE GENOMIC DNA]</scope>
    <source>
        <strain evidence="10 11">CCMP1338</strain>
        <tissue evidence="10">Whole cell</tissue>
    </source>
</reference>
<feature type="transmembrane region" description="Helical" evidence="9">
    <location>
        <begin position="333"/>
        <end position="355"/>
    </location>
</feature>
<gene>
    <name evidence="10" type="ORF">NDN08_006393</name>
</gene>
<feature type="transmembrane region" description="Helical" evidence="9">
    <location>
        <begin position="237"/>
        <end position="256"/>
    </location>
</feature>
<evidence type="ECO:0000313" key="11">
    <source>
        <dbReference type="Proteomes" id="UP001157974"/>
    </source>
</evidence>
<dbReference type="Pfam" id="PF04258">
    <property type="entry name" value="Peptidase_A22B"/>
    <property type="match status" value="1"/>
</dbReference>
<feature type="region of interest" description="Disordered" evidence="8">
    <location>
        <begin position="1"/>
        <end position="41"/>
    </location>
</feature>
<evidence type="ECO:0000313" key="10">
    <source>
        <dbReference type="EMBL" id="KAJ8903078.1"/>
    </source>
</evidence>
<comment type="similarity">
    <text evidence="2">Belongs to the peptidase A22B family.</text>
</comment>